<dbReference type="Proteomes" id="UP000187012">
    <property type="component" value="Unassembled WGS sequence"/>
</dbReference>
<sequence length="78" mass="9053">MPPVDTPMSQMHGLRIVELAVFLPQFVGEKKRDDEQRNDQESAQYQVFEHSGLRSQEHVFIVEHRTCPHRAALLITAR</sequence>
<organism evidence="1 2">
    <name type="scientific">Paraburkholderia ribeironis</name>
    <dbReference type="NCBI Taxonomy" id="1247936"/>
    <lineage>
        <taxon>Bacteria</taxon>
        <taxon>Pseudomonadati</taxon>
        <taxon>Pseudomonadota</taxon>
        <taxon>Betaproteobacteria</taxon>
        <taxon>Burkholderiales</taxon>
        <taxon>Burkholderiaceae</taxon>
        <taxon>Paraburkholderia</taxon>
    </lineage>
</organism>
<accession>A0A1N7S3V0</accession>
<dbReference type="AlphaFoldDB" id="A0A1N7S3V0"/>
<evidence type="ECO:0000313" key="1">
    <source>
        <dbReference type="EMBL" id="SIT42041.1"/>
    </source>
</evidence>
<gene>
    <name evidence="1" type="ORF">BN2475_340064</name>
</gene>
<dbReference type="STRING" id="1247936.BN2475_340064"/>
<keyword evidence="2" id="KW-1185">Reference proteome</keyword>
<dbReference type="EMBL" id="CYGX02000034">
    <property type="protein sequence ID" value="SIT42041.1"/>
    <property type="molecule type" value="Genomic_DNA"/>
</dbReference>
<proteinExistence type="predicted"/>
<name>A0A1N7S3V0_9BURK</name>
<reference evidence="1 2" key="1">
    <citation type="submission" date="2016-12" db="EMBL/GenBank/DDBJ databases">
        <authorList>
            <person name="Song W.-J."/>
            <person name="Kurnit D.M."/>
        </authorList>
    </citation>
    <scope>NUCLEOTIDE SEQUENCE [LARGE SCALE GENOMIC DNA]</scope>
    <source>
        <strain evidence="1 2">STM7296</strain>
    </source>
</reference>
<evidence type="ECO:0000313" key="2">
    <source>
        <dbReference type="Proteomes" id="UP000187012"/>
    </source>
</evidence>
<protein>
    <submittedName>
        <fullName evidence="1">Uncharacterized protein</fullName>
    </submittedName>
</protein>